<accession>A0ABX2JVD4</accession>
<dbReference type="EMBL" id="VBSB01000008">
    <property type="protein sequence ID" value="NTY60727.1"/>
    <property type="molecule type" value="Genomic_DNA"/>
</dbReference>
<dbReference type="Proteomes" id="UP000708347">
    <property type="component" value="Unassembled WGS sequence"/>
</dbReference>
<evidence type="ECO:0000313" key="2">
    <source>
        <dbReference type="EMBL" id="NTY60727.1"/>
    </source>
</evidence>
<evidence type="ECO:0000256" key="1">
    <source>
        <dbReference type="SAM" id="MobiDB-lite"/>
    </source>
</evidence>
<sequence>MAEGVAAAVDVLLVAEVADVAELLIADDDEVDGDSSLPQPASTSPTARAAAVSGTTVRVRAESMTLLSRSGRTPLGGSGRTLPVKL</sequence>
<evidence type="ECO:0000313" key="3">
    <source>
        <dbReference type="Proteomes" id="UP000708347"/>
    </source>
</evidence>
<feature type="region of interest" description="Disordered" evidence="1">
    <location>
        <begin position="29"/>
        <end position="86"/>
    </location>
</feature>
<keyword evidence="3" id="KW-1185">Reference proteome</keyword>
<name>A0ABX2JVD4_9MYCO</name>
<dbReference type="RefSeq" id="WP_205267057.1">
    <property type="nucleotide sequence ID" value="NZ_VBSB01000008.1"/>
</dbReference>
<protein>
    <submittedName>
        <fullName evidence="2">Uncharacterized protein</fullName>
    </submittedName>
</protein>
<gene>
    <name evidence="2" type="ORF">FEG63_14340</name>
</gene>
<organism evidence="2 3">
    <name type="scientific">Mycolicibacterium sphagni</name>
    <dbReference type="NCBI Taxonomy" id="1786"/>
    <lineage>
        <taxon>Bacteria</taxon>
        <taxon>Bacillati</taxon>
        <taxon>Actinomycetota</taxon>
        <taxon>Actinomycetes</taxon>
        <taxon>Mycobacteriales</taxon>
        <taxon>Mycobacteriaceae</taxon>
        <taxon>Mycolicibacterium</taxon>
    </lineage>
</organism>
<reference evidence="2 3" key="1">
    <citation type="submission" date="2019-05" db="EMBL/GenBank/DDBJ databases">
        <title>Mycolicibacterium sphagni ENV482 genome assembly.</title>
        <authorList>
            <person name="Chen W."/>
            <person name="Faulkner N.W."/>
            <person name="Hyman M.R."/>
        </authorList>
    </citation>
    <scope>NUCLEOTIDE SEQUENCE [LARGE SCALE GENOMIC DNA]</scope>
    <source>
        <strain evidence="2 3">ENV482</strain>
    </source>
</reference>
<feature type="compositionally biased region" description="Low complexity" evidence="1">
    <location>
        <begin position="40"/>
        <end position="51"/>
    </location>
</feature>
<comment type="caution">
    <text evidence="2">The sequence shown here is derived from an EMBL/GenBank/DDBJ whole genome shotgun (WGS) entry which is preliminary data.</text>
</comment>
<proteinExistence type="predicted"/>